<dbReference type="Pfam" id="PF00720">
    <property type="entry name" value="SSI"/>
    <property type="match status" value="1"/>
</dbReference>
<dbReference type="Gene3D" id="3.30.350.10">
    <property type="entry name" value="Subtilisin inhibitor-like"/>
    <property type="match status" value="1"/>
</dbReference>
<evidence type="ECO:0000256" key="1">
    <source>
        <dbReference type="ARBA" id="ARBA00004613"/>
    </source>
</evidence>
<dbReference type="RefSeq" id="WP_248590676.1">
    <property type="nucleotide sequence ID" value="NZ_BAABEB010000005.1"/>
</dbReference>
<evidence type="ECO:0000259" key="10">
    <source>
        <dbReference type="Pfam" id="PF00720"/>
    </source>
</evidence>
<evidence type="ECO:0000313" key="11">
    <source>
        <dbReference type="EMBL" id="UPT22195.1"/>
    </source>
</evidence>
<feature type="signal peptide" evidence="9">
    <location>
        <begin position="1"/>
        <end position="24"/>
    </location>
</feature>
<evidence type="ECO:0000256" key="9">
    <source>
        <dbReference type="SAM" id="SignalP"/>
    </source>
</evidence>
<dbReference type="InterPro" id="IPR023549">
    <property type="entry name" value="Subtilisin_inhibitor"/>
</dbReference>
<evidence type="ECO:0000256" key="5">
    <source>
        <dbReference type="ARBA" id="ARBA00022690"/>
    </source>
</evidence>
<keyword evidence="7" id="KW-1015">Disulfide bond</keyword>
<dbReference type="InterPro" id="IPR020054">
    <property type="entry name" value="Prot_inh_SSI_I16_CS"/>
</dbReference>
<keyword evidence="4" id="KW-0964">Secreted</keyword>
<keyword evidence="6 8" id="KW-0722">Serine protease inhibitor</keyword>
<dbReference type="Proteomes" id="UP000832041">
    <property type="component" value="Chromosome"/>
</dbReference>
<evidence type="ECO:0000256" key="7">
    <source>
        <dbReference type="ARBA" id="ARBA00023157"/>
    </source>
</evidence>
<evidence type="ECO:0000256" key="2">
    <source>
        <dbReference type="ARBA" id="ARBA00010472"/>
    </source>
</evidence>
<evidence type="ECO:0000256" key="3">
    <source>
        <dbReference type="ARBA" id="ARBA00011738"/>
    </source>
</evidence>
<dbReference type="InterPro" id="IPR000691">
    <property type="entry name" value="Prot_inh_I16_SSI"/>
</dbReference>
<dbReference type="EMBL" id="CP051627">
    <property type="protein sequence ID" value="UPT22195.1"/>
    <property type="molecule type" value="Genomic_DNA"/>
</dbReference>
<dbReference type="SUPFAM" id="SSF55399">
    <property type="entry name" value="Subtilisin inhibitor"/>
    <property type="match status" value="1"/>
</dbReference>
<comment type="similarity">
    <text evidence="2 8">Belongs to the protease inhibitor I16 (SSI) family.</text>
</comment>
<keyword evidence="9" id="KW-0732">Signal</keyword>
<dbReference type="InterPro" id="IPR036819">
    <property type="entry name" value="Subtilisin_inhibitor-like_sf"/>
</dbReference>
<evidence type="ECO:0000256" key="6">
    <source>
        <dbReference type="ARBA" id="ARBA00022900"/>
    </source>
</evidence>
<dbReference type="PRINTS" id="PR00294">
    <property type="entry name" value="SSBTLNINHBTR"/>
</dbReference>
<dbReference type="PROSITE" id="PS00999">
    <property type="entry name" value="SSI"/>
    <property type="match status" value="1"/>
</dbReference>
<evidence type="ECO:0000256" key="8">
    <source>
        <dbReference type="RuleBase" id="RU003471"/>
    </source>
</evidence>
<gene>
    <name evidence="11" type="ORF">FOF52_15510</name>
</gene>
<name>A0ABY4L4E5_THEAE</name>
<comment type="subunit">
    <text evidence="3">Homodimer.</text>
</comment>
<evidence type="ECO:0000313" key="12">
    <source>
        <dbReference type="Proteomes" id="UP000832041"/>
    </source>
</evidence>
<evidence type="ECO:0000256" key="4">
    <source>
        <dbReference type="ARBA" id="ARBA00022525"/>
    </source>
</evidence>
<reference evidence="11 12" key="1">
    <citation type="submission" date="2020-04" db="EMBL/GenBank/DDBJ databases">
        <title>Thermobifida alba genome sequencing and assembly.</title>
        <authorList>
            <person name="Luzics S."/>
            <person name="Horvath B."/>
            <person name="Nagy I."/>
            <person name="Toth A."/>
            <person name="Nagy I."/>
            <person name="Kukolya J."/>
        </authorList>
    </citation>
    <scope>NUCLEOTIDE SEQUENCE [LARGE SCALE GENOMIC DNA]</scope>
    <source>
        <strain evidence="11 12">DSM 43795</strain>
    </source>
</reference>
<organism evidence="11 12">
    <name type="scientific">Thermobifida alba</name>
    <name type="common">Thermomonospora alba</name>
    <dbReference type="NCBI Taxonomy" id="53522"/>
    <lineage>
        <taxon>Bacteria</taxon>
        <taxon>Bacillati</taxon>
        <taxon>Actinomycetota</taxon>
        <taxon>Actinomycetes</taxon>
        <taxon>Streptosporangiales</taxon>
        <taxon>Nocardiopsidaceae</taxon>
        <taxon>Thermobifida</taxon>
    </lineage>
</organism>
<keyword evidence="12" id="KW-1185">Reference proteome</keyword>
<feature type="chain" id="PRO_5046761157" description="Subtilisin inhibitor domain-containing protein" evidence="9">
    <location>
        <begin position="25"/>
        <end position="137"/>
    </location>
</feature>
<proteinExistence type="inferred from homology"/>
<sequence length="137" mass="14336">MRVPALRRTAAALAVAACVLPLTAAPAAADSPPDGPNAFLSLIIQPLEGSGGSFHFFTLECGPDGGTHPTPEEACDSLRAVDGDFEALPTRFVPCPPVYWPVRFTAAGHWDGDGLYYSRIMGDHCSGSAATDGVFPY</sequence>
<accession>A0ABY4L4E5</accession>
<feature type="domain" description="Subtilisin inhibitor" evidence="10">
    <location>
        <begin position="55"/>
        <end position="120"/>
    </location>
</feature>
<protein>
    <recommendedName>
        <fullName evidence="10">Subtilisin inhibitor domain-containing protein</fullName>
    </recommendedName>
</protein>
<comment type="subcellular location">
    <subcellularLocation>
        <location evidence="1">Secreted</location>
    </subcellularLocation>
</comment>
<keyword evidence="5 8" id="KW-0646">Protease inhibitor</keyword>